<keyword evidence="2" id="KW-1185">Reference proteome</keyword>
<gene>
    <name evidence="1" type="ORF">AMTR_s00036p00034840</name>
</gene>
<sequence length="118" mass="13101">MHRVCPKAGTTMEVAMMLGSAKGELLVEIIEQCASLQNMLVELEDDAVASEDGVSCSYICFLFNGYHGGNPFARLFELRDELYDVADTKQVLDMRKLLMRSGGKKGAMGQSGMHLRHW</sequence>
<protein>
    <submittedName>
        <fullName evidence="1">Uncharacterized protein</fullName>
    </submittedName>
</protein>
<accession>U5D1L3</accession>
<dbReference type="EMBL" id="KI392503">
    <property type="protein sequence ID" value="ERN15292.1"/>
    <property type="molecule type" value="Genomic_DNA"/>
</dbReference>
<evidence type="ECO:0000313" key="2">
    <source>
        <dbReference type="Proteomes" id="UP000017836"/>
    </source>
</evidence>
<dbReference type="Proteomes" id="UP000017836">
    <property type="component" value="Unassembled WGS sequence"/>
</dbReference>
<dbReference type="Gramene" id="ERN15292">
    <property type="protein sequence ID" value="ERN15292"/>
    <property type="gene ID" value="AMTR_s00036p00034840"/>
</dbReference>
<proteinExistence type="predicted"/>
<organism evidence="1 2">
    <name type="scientific">Amborella trichopoda</name>
    <dbReference type="NCBI Taxonomy" id="13333"/>
    <lineage>
        <taxon>Eukaryota</taxon>
        <taxon>Viridiplantae</taxon>
        <taxon>Streptophyta</taxon>
        <taxon>Embryophyta</taxon>
        <taxon>Tracheophyta</taxon>
        <taxon>Spermatophyta</taxon>
        <taxon>Magnoliopsida</taxon>
        <taxon>Amborellales</taxon>
        <taxon>Amborellaceae</taxon>
        <taxon>Amborella</taxon>
    </lineage>
</organism>
<evidence type="ECO:0000313" key="1">
    <source>
        <dbReference type="EMBL" id="ERN15292.1"/>
    </source>
</evidence>
<dbReference type="AlphaFoldDB" id="U5D1L3"/>
<reference evidence="2" key="1">
    <citation type="journal article" date="2013" name="Science">
        <title>The Amborella genome and the evolution of flowering plants.</title>
        <authorList>
            <consortium name="Amborella Genome Project"/>
        </authorList>
    </citation>
    <scope>NUCLEOTIDE SEQUENCE [LARGE SCALE GENOMIC DNA]</scope>
</reference>
<name>U5D1L3_AMBTC</name>
<dbReference type="HOGENOM" id="CLU_2076262_0_0_1"/>